<dbReference type="InterPro" id="IPR012910">
    <property type="entry name" value="Plug_dom"/>
</dbReference>
<dbReference type="PROSITE" id="PS52016">
    <property type="entry name" value="TONB_DEPENDENT_REC_3"/>
    <property type="match status" value="1"/>
</dbReference>
<keyword evidence="2 11" id="KW-0813">Transport</keyword>
<evidence type="ECO:0000256" key="8">
    <source>
        <dbReference type="ARBA" id="ARBA00023077"/>
    </source>
</evidence>
<keyword evidence="4" id="KW-0410">Iron transport</keyword>
<dbReference type="PANTHER" id="PTHR32552:SF81">
    <property type="entry name" value="TONB-DEPENDENT OUTER MEMBRANE RECEPTOR"/>
    <property type="match status" value="1"/>
</dbReference>
<evidence type="ECO:0000256" key="13">
    <source>
        <dbReference type="SAM" id="MobiDB-lite"/>
    </source>
</evidence>
<dbReference type="GO" id="GO:0009279">
    <property type="term" value="C:cell outer membrane"/>
    <property type="evidence" value="ECO:0007669"/>
    <property type="project" value="UniProtKB-SubCell"/>
</dbReference>
<feature type="domain" description="TonB-dependent receptor plug" evidence="16">
    <location>
        <begin position="55"/>
        <end position="166"/>
    </location>
</feature>
<evidence type="ECO:0000256" key="7">
    <source>
        <dbReference type="ARBA" id="ARBA00023065"/>
    </source>
</evidence>
<dbReference type="InterPro" id="IPR039426">
    <property type="entry name" value="TonB-dep_rcpt-like"/>
</dbReference>
<keyword evidence="7" id="KW-0406">Ion transport</keyword>
<dbReference type="PANTHER" id="PTHR32552">
    <property type="entry name" value="FERRICHROME IRON RECEPTOR-RELATED"/>
    <property type="match status" value="1"/>
</dbReference>
<feature type="chain" id="PRO_5003900836" description="TonB-dependent receptor" evidence="14">
    <location>
        <begin position="31"/>
        <end position="824"/>
    </location>
</feature>
<keyword evidence="6" id="KW-0408">Iron</keyword>
<dbReference type="OrthoDB" id="127311at2"/>
<evidence type="ECO:0000259" key="15">
    <source>
        <dbReference type="Pfam" id="PF00593"/>
    </source>
</evidence>
<dbReference type="InterPro" id="IPR036942">
    <property type="entry name" value="Beta-barrel_TonB_sf"/>
</dbReference>
<dbReference type="Gene3D" id="2.40.170.20">
    <property type="entry name" value="TonB-dependent receptor, beta-barrel domain"/>
    <property type="match status" value="1"/>
</dbReference>
<evidence type="ECO:0000256" key="9">
    <source>
        <dbReference type="ARBA" id="ARBA00023136"/>
    </source>
</evidence>
<evidence type="ECO:0000256" key="11">
    <source>
        <dbReference type="PROSITE-ProRule" id="PRU01360"/>
    </source>
</evidence>
<evidence type="ECO:0000313" key="17">
    <source>
        <dbReference type="EMBL" id="GAC28662.1"/>
    </source>
</evidence>
<keyword evidence="9 11" id="KW-0472">Membrane</keyword>
<name>K6ZE89_9ALTE</name>
<evidence type="ECO:0000256" key="3">
    <source>
        <dbReference type="ARBA" id="ARBA00022452"/>
    </source>
</evidence>
<evidence type="ECO:0000256" key="4">
    <source>
        <dbReference type="ARBA" id="ARBA00022496"/>
    </source>
</evidence>
<evidence type="ECO:0000256" key="6">
    <source>
        <dbReference type="ARBA" id="ARBA00023004"/>
    </source>
</evidence>
<keyword evidence="3 11" id="KW-1134">Transmembrane beta strand</keyword>
<feature type="region of interest" description="Disordered" evidence="13">
    <location>
        <begin position="557"/>
        <end position="584"/>
    </location>
</feature>
<feature type="domain" description="TonB-dependent receptor-like beta-barrel" evidence="15">
    <location>
        <begin position="284"/>
        <end position="777"/>
    </location>
</feature>
<evidence type="ECO:0000256" key="1">
    <source>
        <dbReference type="ARBA" id="ARBA00004571"/>
    </source>
</evidence>
<evidence type="ECO:0000256" key="2">
    <source>
        <dbReference type="ARBA" id="ARBA00022448"/>
    </source>
</evidence>
<dbReference type="Proteomes" id="UP000006251">
    <property type="component" value="Unassembled WGS sequence"/>
</dbReference>
<keyword evidence="18" id="KW-1185">Reference proteome</keyword>
<evidence type="ECO:0000256" key="10">
    <source>
        <dbReference type="ARBA" id="ARBA00023237"/>
    </source>
</evidence>
<evidence type="ECO:0000256" key="5">
    <source>
        <dbReference type="ARBA" id="ARBA00022692"/>
    </source>
</evidence>
<evidence type="ECO:0000256" key="12">
    <source>
        <dbReference type="RuleBase" id="RU003357"/>
    </source>
</evidence>
<evidence type="ECO:0008006" key="19">
    <source>
        <dbReference type="Google" id="ProtNLM"/>
    </source>
</evidence>
<comment type="subcellular location">
    <subcellularLocation>
        <location evidence="1 11">Cell outer membrane</location>
        <topology evidence="1 11">Multi-pass membrane protein</topology>
    </subcellularLocation>
</comment>
<protein>
    <recommendedName>
        <fullName evidence="19">TonB-dependent receptor</fullName>
    </recommendedName>
</protein>
<dbReference type="GO" id="GO:0006826">
    <property type="term" value="P:iron ion transport"/>
    <property type="evidence" value="ECO:0007669"/>
    <property type="project" value="UniProtKB-KW"/>
</dbReference>
<keyword evidence="14" id="KW-0732">Signal</keyword>
<dbReference type="Pfam" id="PF07715">
    <property type="entry name" value="Plug"/>
    <property type="match status" value="1"/>
</dbReference>
<dbReference type="RefSeq" id="WP_006010976.1">
    <property type="nucleotide sequence ID" value="NZ_BAEQ01000028.1"/>
</dbReference>
<keyword evidence="8 12" id="KW-0798">TonB box</keyword>
<organism evidence="17 18">
    <name type="scientific">Brumicola pallidula DSM 14239 = ACAM 615</name>
    <dbReference type="NCBI Taxonomy" id="1121922"/>
    <lineage>
        <taxon>Bacteria</taxon>
        <taxon>Pseudomonadati</taxon>
        <taxon>Pseudomonadota</taxon>
        <taxon>Gammaproteobacteria</taxon>
        <taxon>Alteromonadales</taxon>
        <taxon>Alteromonadaceae</taxon>
        <taxon>Brumicola</taxon>
    </lineage>
</organism>
<dbReference type="STRING" id="1121922.GCA_000428905_01972"/>
<comment type="caution">
    <text evidence="17">The sequence shown here is derived from an EMBL/GenBank/DDBJ whole genome shotgun (WGS) entry which is preliminary data.</text>
</comment>
<evidence type="ECO:0000259" key="16">
    <source>
        <dbReference type="Pfam" id="PF07715"/>
    </source>
</evidence>
<evidence type="ECO:0000313" key="18">
    <source>
        <dbReference type="Proteomes" id="UP000006251"/>
    </source>
</evidence>
<dbReference type="Pfam" id="PF00593">
    <property type="entry name" value="TonB_dep_Rec_b-barrel"/>
    <property type="match status" value="1"/>
</dbReference>
<sequence length="824" mass="89794">MKAATFNKSIISGAVSTAIFMSVSSASVHAQEVEPVVKKGMEIIEVTASRRAQNIQDVPFNISAVGQEEIDAAGWVDTADLLREMPGISVPDGGARAAANNNAITIRGLNLSLSGTDAVFLTDPTVSTYVNDTPAFGNFILKDIERVEILRGPQGTLYGSGSLGGTVRYIMNRPDVSRFYGKIDGTYGQTDGSDGNNQSANIMLNMPLNDDFAIRFNVGTISNDGVIDYVNAYQVDDGGSPVSQGGDFVLGGPVIQSIKDADTVEIDYQRLSVLFEPSDDFNALFTYMNQSGDFGGRRAISTGINALNGENYADDELGAALLEPASSDNEVLSLEVEYNLGFATLSSSSSLSEREYDQVADNTGFQITNNIAYWYGYGNMPRLAFAAIRDNSSEAFTQEVRLVSNSDDSKVDWVAGLYYQQKDTTARQSTEVSGFTDWRIAAGLDPRLASAYLGNFYDLSNNPAESFLWTYANDFEDTAVFGEITYHVSDKLQTSIGFRYFENESDVVSQTGFPIFGIPGQLVEDKQKDSDILFKGNISYKLSKDMMLYATISEGYRRGGSNAAPVRTEESDLGQAQQDPNDPEWASFDVDTVVNYEFGVKGSTDSLRYTANLFYVDWSNPQLNTSTPSGFYFAVANGESAKSVGLETEFTWSLTETTTLSGGYTYVDAELTADFFTHDADYTTNGASRLQALDGDTLPGTAKNTLNLALTNYQTLTSDLYLDSRVSYYYQSSSENSILTAFEGDRFAQTLPSFSMLNASFTVVAETWTIGLAIKNITNEKGTTGTFTEEYMGGDGSFYNFSGTGQKDFISTPRTVTVYGSYFF</sequence>
<gene>
    <name evidence="17" type="ORF">GPAL_1800</name>
</gene>
<dbReference type="InterPro" id="IPR000531">
    <property type="entry name" value="Beta-barrel_TonB"/>
</dbReference>
<keyword evidence="5 11" id="KW-0812">Transmembrane</keyword>
<feature type="signal peptide" evidence="14">
    <location>
        <begin position="1"/>
        <end position="30"/>
    </location>
</feature>
<dbReference type="EMBL" id="BAEQ01000028">
    <property type="protein sequence ID" value="GAC28662.1"/>
    <property type="molecule type" value="Genomic_DNA"/>
</dbReference>
<comment type="similarity">
    <text evidence="11 12">Belongs to the TonB-dependent receptor family.</text>
</comment>
<keyword evidence="10 11" id="KW-0998">Cell outer membrane</keyword>
<evidence type="ECO:0000256" key="14">
    <source>
        <dbReference type="SAM" id="SignalP"/>
    </source>
</evidence>
<proteinExistence type="inferred from homology"/>
<dbReference type="SUPFAM" id="SSF56935">
    <property type="entry name" value="Porins"/>
    <property type="match status" value="1"/>
</dbReference>
<accession>K6ZE89</accession>
<dbReference type="AlphaFoldDB" id="K6ZE89"/>
<reference evidence="18" key="1">
    <citation type="journal article" date="2014" name="Environ. Microbiol.">
        <title>Comparative genomics of the marine bacterial genus Glaciecola reveals the high degree of genomic diversity and genomic characteristic for cold adaptation.</title>
        <authorList>
            <person name="Qin Q.L."/>
            <person name="Xie B.B."/>
            <person name="Yu Y."/>
            <person name="Shu Y.L."/>
            <person name="Rong J.C."/>
            <person name="Zhang Y.J."/>
            <person name="Zhao D.L."/>
            <person name="Chen X.L."/>
            <person name="Zhang X.Y."/>
            <person name="Chen B."/>
            <person name="Zhou B.C."/>
            <person name="Zhang Y.Z."/>
        </authorList>
    </citation>
    <scope>NUCLEOTIDE SEQUENCE [LARGE SCALE GENOMIC DNA]</scope>
    <source>
        <strain evidence="18">ACAM 615</strain>
    </source>
</reference>